<evidence type="ECO:0000313" key="3">
    <source>
        <dbReference type="Proteomes" id="UP001272987"/>
    </source>
</evidence>
<dbReference type="EMBL" id="JARAWC010000037">
    <property type="protein sequence ID" value="MDX2965100.1"/>
    <property type="molecule type" value="Genomic_DNA"/>
</dbReference>
<dbReference type="AlphaFoldDB" id="A0AAP6BHZ4"/>
<dbReference type="InterPro" id="IPR011990">
    <property type="entry name" value="TPR-like_helical_dom_sf"/>
</dbReference>
<evidence type="ECO:0000313" key="1">
    <source>
        <dbReference type="EMBL" id="MDX2965100.1"/>
    </source>
</evidence>
<name>A0AAP6BHZ4_9ACTN</name>
<dbReference type="Proteomes" id="UP001282288">
    <property type="component" value="Unassembled WGS sequence"/>
</dbReference>
<sequence length="328" mass="35695">MKRRAFMQDSAGAVAGSLASVRSASIGTTHVVELRDGLDALCRLDDSYGGDDIRPLAHKHLRRIERIINTTRYPETIGRQLQLLAGETAASCGWLHYDADSQGQARNYWGEALTTATVLGDEGLAIRVLGFLSMQASHEGRPRDGQNLARAAQEKAARYGSPVLQSLLASREAHALSLMGDYSTAKKKLADSMRLVERGARGRPCPSWAAFHGPAELDCAQGMLYAEAGRHHASAQFFRAALAHQDRTYGRNRALYRLTLARSLAHAGEADEAAAYAVESLDHLAEVESGRVTRRLREVTTLLRNVDAVTTRDAVGRLTQYIDSEGAA</sequence>
<dbReference type="Proteomes" id="UP001272987">
    <property type="component" value="Unassembled WGS sequence"/>
</dbReference>
<dbReference type="RefSeq" id="WP_010358647.1">
    <property type="nucleotide sequence ID" value="NZ_BCMK01000056.1"/>
</dbReference>
<organism evidence="1 4">
    <name type="scientific">Streptomyces acidiscabies</name>
    <dbReference type="NCBI Taxonomy" id="42234"/>
    <lineage>
        <taxon>Bacteria</taxon>
        <taxon>Bacillati</taxon>
        <taxon>Actinomycetota</taxon>
        <taxon>Actinomycetes</taxon>
        <taxon>Kitasatosporales</taxon>
        <taxon>Streptomycetaceae</taxon>
        <taxon>Streptomyces</taxon>
    </lineage>
</organism>
<evidence type="ECO:0000313" key="2">
    <source>
        <dbReference type="EMBL" id="MDX3022531.1"/>
    </source>
</evidence>
<protein>
    <recommendedName>
        <fullName evidence="5">55.5 kDa and 49.5 kDa sporulation proteins</fullName>
    </recommendedName>
</protein>
<proteinExistence type="predicted"/>
<gene>
    <name evidence="1" type="ORF">PV399_36040</name>
    <name evidence="2" type="ORF">PV666_32335</name>
</gene>
<comment type="caution">
    <text evidence="1">The sequence shown here is derived from an EMBL/GenBank/DDBJ whole genome shotgun (WGS) entry which is preliminary data.</text>
</comment>
<evidence type="ECO:0000313" key="4">
    <source>
        <dbReference type="Proteomes" id="UP001282288"/>
    </source>
</evidence>
<dbReference type="GeneID" id="69811205"/>
<dbReference type="SUPFAM" id="SSF48452">
    <property type="entry name" value="TPR-like"/>
    <property type="match status" value="1"/>
</dbReference>
<accession>A0AAP6BHZ4</accession>
<evidence type="ECO:0008006" key="5">
    <source>
        <dbReference type="Google" id="ProtNLM"/>
    </source>
</evidence>
<reference evidence="1 3" key="1">
    <citation type="journal article" date="2023" name="Microb. Genom.">
        <title>Mesoterricola silvestris gen. nov., sp. nov., Mesoterricola sediminis sp. nov., Geothrix oryzae sp. nov., Geothrix edaphica sp. nov., Geothrix rubra sp. nov., and Geothrix limicola sp. nov., six novel members of Acidobacteriota isolated from soils.</title>
        <authorList>
            <person name="Weisberg A.J."/>
            <person name="Pearce E."/>
            <person name="Kramer C.G."/>
            <person name="Chang J.H."/>
            <person name="Clarke C.R."/>
        </authorList>
    </citation>
    <scope>NUCLEOTIDE SEQUENCE</scope>
    <source>
        <strain evidence="2 3">NB05-1H</strain>
        <strain evidence="1">NRRL_B-16521</strain>
    </source>
</reference>
<keyword evidence="3" id="KW-1185">Reference proteome</keyword>
<dbReference type="EMBL" id="JARAWP010000021">
    <property type="protein sequence ID" value="MDX3022531.1"/>
    <property type="molecule type" value="Genomic_DNA"/>
</dbReference>